<dbReference type="STRING" id="269670.SAMN02982927_01777"/>
<evidence type="ECO:0000313" key="3">
    <source>
        <dbReference type="Proteomes" id="UP000198752"/>
    </source>
</evidence>
<dbReference type="OrthoDB" id="9855418at2"/>
<organism evidence="2 3">
    <name type="scientific">Sporolactobacillus nakayamae</name>
    <dbReference type="NCBI Taxonomy" id="269670"/>
    <lineage>
        <taxon>Bacteria</taxon>
        <taxon>Bacillati</taxon>
        <taxon>Bacillota</taxon>
        <taxon>Bacilli</taxon>
        <taxon>Bacillales</taxon>
        <taxon>Sporolactobacillaceae</taxon>
        <taxon>Sporolactobacillus</taxon>
    </lineage>
</organism>
<dbReference type="EMBL" id="FOOY01000010">
    <property type="protein sequence ID" value="SFG45019.1"/>
    <property type="molecule type" value="Genomic_DNA"/>
</dbReference>
<name>A0A1I2RZQ3_9BACL</name>
<keyword evidence="1" id="KW-0472">Membrane</keyword>
<gene>
    <name evidence="2" type="ORF">SAMN02982927_01777</name>
</gene>
<feature type="transmembrane region" description="Helical" evidence="1">
    <location>
        <begin position="93"/>
        <end position="111"/>
    </location>
</feature>
<protein>
    <submittedName>
        <fullName evidence="2">Uncharacterized protein</fullName>
    </submittedName>
</protein>
<sequence length="115" mass="13578">MLDELKNLVGKTFKPHELDELCARITGGKEEFKRLYWKDIVGLENMSYQTKSGITYVIEFNLYKDDGEFDSIIEVCDVDELDRTLRPTNDYKLYITLLIIIIFAIAVYYLFSFFH</sequence>
<reference evidence="3" key="1">
    <citation type="submission" date="2016-10" db="EMBL/GenBank/DDBJ databases">
        <authorList>
            <person name="Varghese N."/>
            <person name="Submissions S."/>
        </authorList>
    </citation>
    <scope>NUCLEOTIDE SEQUENCE [LARGE SCALE GENOMIC DNA]</scope>
    <source>
        <strain evidence="3">ATCC 700379</strain>
    </source>
</reference>
<keyword evidence="1" id="KW-1133">Transmembrane helix</keyword>
<keyword evidence="3" id="KW-1185">Reference proteome</keyword>
<proteinExistence type="predicted"/>
<dbReference type="AlphaFoldDB" id="A0A1I2RZQ3"/>
<evidence type="ECO:0000256" key="1">
    <source>
        <dbReference type="SAM" id="Phobius"/>
    </source>
</evidence>
<keyword evidence="1" id="KW-0812">Transmembrane</keyword>
<dbReference type="RefSeq" id="WP_093672100.1">
    <property type="nucleotide sequence ID" value="NZ_FOOY01000010.1"/>
</dbReference>
<evidence type="ECO:0000313" key="2">
    <source>
        <dbReference type="EMBL" id="SFG45019.1"/>
    </source>
</evidence>
<accession>A0A1I2RZQ3</accession>
<dbReference type="Proteomes" id="UP000198752">
    <property type="component" value="Unassembled WGS sequence"/>
</dbReference>